<proteinExistence type="predicted"/>
<evidence type="ECO:0000313" key="3">
    <source>
        <dbReference type="Proteomes" id="UP000502753"/>
    </source>
</evidence>
<reference evidence="2 3" key="1">
    <citation type="submission" date="2020-04" db="EMBL/GenBank/DDBJ databases">
        <title>Characterization and complete genome analysis of a novel phage JC01 infecting Cronobacter sakazakii.</title>
        <authorList>
            <person name="Jiang J."/>
            <person name="Zhao C."/>
            <person name="Tie D."/>
            <person name="Li Z."/>
        </authorList>
    </citation>
    <scope>NUCLEOTIDE SEQUENCE [LARGE SCALE GENOMIC DNA]</scope>
</reference>
<dbReference type="Proteomes" id="UP000502753">
    <property type="component" value="Segment"/>
</dbReference>
<dbReference type="GeneID" id="62681214"/>
<evidence type="ECO:0000256" key="1">
    <source>
        <dbReference type="SAM" id="Phobius"/>
    </source>
</evidence>
<sequence length="65" mass="6645">MKTIFLICGLLALALLALNVEFIGVAVFVVVAGAIAAGGAAMILLPLFIMARDICRAVSKAVSRG</sequence>
<accession>A0A6M3YKF4</accession>
<protein>
    <submittedName>
        <fullName evidence="2">Uncharacterized protein</fullName>
    </submittedName>
</protein>
<keyword evidence="3" id="KW-1185">Reference proteome</keyword>
<dbReference type="KEGG" id="vg:62681214"/>
<feature type="transmembrane region" description="Helical" evidence="1">
    <location>
        <begin position="29"/>
        <end position="50"/>
    </location>
</feature>
<evidence type="ECO:0000313" key="2">
    <source>
        <dbReference type="EMBL" id="QJI52263.1"/>
    </source>
</evidence>
<keyword evidence="1" id="KW-0812">Transmembrane</keyword>
<keyword evidence="1" id="KW-1133">Transmembrane helix</keyword>
<dbReference type="RefSeq" id="YP_009998623.1">
    <property type="nucleotide sequence ID" value="NC_052989.1"/>
</dbReference>
<name>A0A6M3YKF4_9CAUD</name>
<keyword evidence="1" id="KW-0472">Membrane</keyword>
<organism evidence="2 3">
    <name type="scientific">Cronobacter phage JC01</name>
    <dbReference type="NCBI Taxonomy" id="2729575"/>
    <lineage>
        <taxon>Viruses</taxon>
        <taxon>Duplodnaviria</taxon>
        <taxon>Heunggongvirae</taxon>
        <taxon>Uroviricota</taxon>
        <taxon>Caudoviricetes</taxon>
        <taxon>Casjensviridae</taxon>
        <taxon>Jacunavirus</taxon>
        <taxon>Jacunavirus JC01</taxon>
    </lineage>
</organism>
<dbReference type="EMBL" id="MT330372">
    <property type="protein sequence ID" value="QJI52263.1"/>
    <property type="molecule type" value="Genomic_DNA"/>
</dbReference>